<feature type="region of interest" description="Disordered" evidence="1">
    <location>
        <begin position="1259"/>
        <end position="1287"/>
    </location>
</feature>
<feature type="compositionally biased region" description="Polar residues" evidence="1">
    <location>
        <begin position="943"/>
        <end position="954"/>
    </location>
</feature>
<sequence length="1329" mass="151667">MERYPHSLRGYRRLSSMILVHLLATISFQAFAASIVRRSPEETNVYDIIQGVQVIKDKAEVTRPSNLVRLDHFQPTSPVSGPLLHEPKQLTQHTNGQSLKYDDLLENAMIESWSRSLFKSSKQTIEGRLLLEAARFHGLMGKFPFWQSDAAERLSALESALASIPSGWQNIHNAFATVVPVDHLTESRALYEAISERLGNHRLPQWWKDGKIVTSFDPVTECDLIFSWGDALALHDKALDPARNGDAIDTLLSISRHYYWKRTRDESYIMSFHGIQPMKFDFFNSEGVELSEARVNQLLGDPTTRTQSIRTPMKESQEGIKWSTNTLILEWYLQGLNPHLMDSFGILIEESAETDPEFLSLQQMARGSGIPLTPNRRIKLRQRQLNYAVERIPESALDELPKDEVLRMKNWYENALQLTDEAEEEEVVAQTTRILKHYKEVVQNGQLPRLNPSTSSRAQLRLLYESLFTNLVDFQNKLHWSDVKLDMKWIKTSVEFLGLSGQFPPLTIDTVHLSNELESTFSRVNQGWPTLIEVLKRWKKADILNRGYRRYQNVLARLRDHHPTTYWWQQGTLETSLDPLFELEERLAWGDQLSLWIPDFDLSTLQDRPQRITKLLSITRSYASKVTETGELGEHSIYDIPPIKFTFTLKSSEEIANKRLETLLGSRQELMTSVKVDLQAQKFGKDWWSDRLALEWFTMRLNPQIIGRIGAELQKMEGSWTLHFDEIGKSVTLSHLLSSTSPDERLAIKAFYAEAETGTSISQQVNVKSLIRYWSDTISRRVKQGEAMQEPRLRFLENLDSKQGVLALTEAELHSSSMSSLPPDEQREMSIFFSDLEIMQPSDIYFPLYLIKFPTTELQRSVVSSFPERKSHSDGMESKRPQRIEFAPLVAQLEAPPSSIHQDTLKQEKLRLLKTLESGENSLDLTEPQIHAESMRPLHPDEQTPSIDSQGSAESSKHEAKFETEHREKLKPVIEELASRFSENHNPSSSSMNDEIPETKTPLSVSKTDQQSDKASMHPDAMIPLRPDEQESQQSTESARPQDTSAETEHKIKFDPVIKDLKNLFNENHNPSPSLVNENIQETHAPSSASEEEFVHPLPVQTKSEDTLDSEQNTLAHTEPPVHDDSISFAHHDEQSPSTELQKKIESAKDLDALDEAEENPKPVIEEPEKKISENQEPLPTSTISEPHIPVSPSHTHQEMDTPSTPVQIHPDSEIPSSAEVNIKPHAELPHIEMLYPDPSANGNPPTMLQRLKTLELKDSRTDMNPTSPIDSSAKSRSLSDQQQATRAWPITSAVRRWWSKIINWLKITFQKPIRAGHYARKGRVVPPS</sequence>
<dbReference type="Proteomes" id="UP000001072">
    <property type="component" value="Unassembled WGS sequence"/>
</dbReference>
<keyword evidence="3" id="KW-1185">Reference proteome</keyword>
<dbReference type="VEuPathDB" id="FungiDB:MELLADRAFT_110264"/>
<feature type="region of interest" description="Disordered" evidence="1">
    <location>
        <begin position="936"/>
        <end position="969"/>
    </location>
</feature>
<evidence type="ECO:0000256" key="1">
    <source>
        <dbReference type="SAM" id="MobiDB-lite"/>
    </source>
</evidence>
<gene>
    <name evidence="2" type="ORF">MELLADRAFT_110264</name>
</gene>
<name>F4RZ73_MELLP</name>
<feature type="compositionally biased region" description="Polar residues" evidence="1">
    <location>
        <begin position="1032"/>
        <end position="1045"/>
    </location>
</feature>
<evidence type="ECO:0000313" key="2">
    <source>
        <dbReference type="EMBL" id="EGG02358.1"/>
    </source>
</evidence>
<dbReference type="OrthoDB" id="10380088at2759"/>
<accession>F4RZ73</accession>
<feature type="compositionally biased region" description="Polar residues" evidence="1">
    <location>
        <begin position="1263"/>
        <end position="1286"/>
    </location>
</feature>
<dbReference type="InParanoid" id="F4RZ73"/>
<dbReference type="GeneID" id="18924018"/>
<feature type="compositionally biased region" description="Basic and acidic residues" evidence="1">
    <location>
        <begin position="1159"/>
        <end position="1174"/>
    </location>
</feature>
<dbReference type="HOGENOM" id="CLU_259202_0_0_1"/>
<feature type="compositionally biased region" description="Polar residues" evidence="1">
    <location>
        <begin position="1175"/>
        <end position="1185"/>
    </location>
</feature>
<evidence type="ECO:0000313" key="3">
    <source>
        <dbReference type="Proteomes" id="UP000001072"/>
    </source>
</evidence>
<dbReference type="KEGG" id="mlr:MELLADRAFT_110264"/>
<feature type="compositionally biased region" description="Polar residues" evidence="1">
    <location>
        <begin position="1065"/>
        <end position="1089"/>
    </location>
</feature>
<feature type="compositionally biased region" description="Basic and acidic residues" evidence="1">
    <location>
        <begin position="955"/>
        <end position="969"/>
    </location>
</feature>
<feature type="compositionally biased region" description="Basic and acidic residues" evidence="1">
    <location>
        <begin position="1047"/>
        <end position="1062"/>
    </location>
</feature>
<proteinExistence type="predicted"/>
<feature type="region of interest" description="Disordered" evidence="1">
    <location>
        <begin position="981"/>
        <end position="1213"/>
    </location>
</feature>
<protein>
    <submittedName>
        <fullName evidence="2">Uncharacterized protein</fullName>
    </submittedName>
</protein>
<feature type="compositionally biased region" description="Basic and acidic residues" evidence="1">
    <location>
        <begin position="1120"/>
        <end position="1152"/>
    </location>
</feature>
<reference evidence="3" key="1">
    <citation type="journal article" date="2011" name="Proc. Natl. Acad. Sci. U.S.A.">
        <title>Obligate biotrophy features unraveled by the genomic analysis of rust fungi.</title>
        <authorList>
            <person name="Duplessis S."/>
            <person name="Cuomo C.A."/>
            <person name="Lin Y.-C."/>
            <person name="Aerts A."/>
            <person name="Tisserant E."/>
            <person name="Veneault-Fourrey C."/>
            <person name="Joly D.L."/>
            <person name="Hacquard S."/>
            <person name="Amselem J."/>
            <person name="Cantarel B.L."/>
            <person name="Chiu R."/>
            <person name="Coutinho P.M."/>
            <person name="Feau N."/>
            <person name="Field M."/>
            <person name="Frey P."/>
            <person name="Gelhaye E."/>
            <person name="Goldberg J."/>
            <person name="Grabherr M.G."/>
            <person name="Kodira C.D."/>
            <person name="Kohler A."/>
            <person name="Kuees U."/>
            <person name="Lindquist E.A."/>
            <person name="Lucas S.M."/>
            <person name="Mago R."/>
            <person name="Mauceli E."/>
            <person name="Morin E."/>
            <person name="Murat C."/>
            <person name="Pangilinan J.L."/>
            <person name="Park R."/>
            <person name="Pearson M."/>
            <person name="Quesneville H."/>
            <person name="Rouhier N."/>
            <person name="Sakthikumar S."/>
            <person name="Salamov A.A."/>
            <person name="Schmutz J."/>
            <person name="Selles B."/>
            <person name="Shapiro H."/>
            <person name="Tanguay P."/>
            <person name="Tuskan G.A."/>
            <person name="Henrissat B."/>
            <person name="Van de Peer Y."/>
            <person name="Rouze P."/>
            <person name="Ellis J.G."/>
            <person name="Dodds P.N."/>
            <person name="Schein J.E."/>
            <person name="Zhong S."/>
            <person name="Hamelin R.C."/>
            <person name="Grigoriev I.V."/>
            <person name="Szabo L.J."/>
            <person name="Martin F."/>
        </authorList>
    </citation>
    <scope>NUCLEOTIDE SEQUENCE [LARGE SCALE GENOMIC DNA]</scope>
    <source>
        <strain evidence="3">98AG31 / pathotype 3-4-7</strain>
    </source>
</reference>
<organism evidence="3">
    <name type="scientific">Melampsora larici-populina (strain 98AG31 / pathotype 3-4-7)</name>
    <name type="common">Poplar leaf rust fungus</name>
    <dbReference type="NCBI Taxonomy" id="747676"/>
    <lineage>
        <taxon>Eukaryota</taxon>
        <taxon>Fungi</taxon>
        <taxon>Dikarya</taxon>
        <taxon>Basidiomycota</taxon>
        <taxon>Pucciniomycotina</taxon>
        <taxon>Pucciniomycetes</taxon>
        <taxon>Pucciniales</taxon>
        <taxon>Melampsoraceae</taxon>
        <taxon>Melampsora</taxon>
    </lineage>
</organism>
<dbReference type="RefSeq" id="XP_007414343.1">
    <property type="nucleotide sequence ID" value="XM_007414281.1"/>
</dbReference>
<dbReference type="EMBL" id="GL883131">
    <property type="protein sequence ID" value="EGG02358.1"/>
    <property type="molecule type" value="Genomic_DNA"/>
</dbReference>
<feature type="compositionally biased region" description="Polar residues" evidence="1">
    <location>
        <begin position="984"/>
        <end position="993"/>
    </location>
</feature>